<dbReference type="RefSeq" id="WP_188070884.1">
    <property type="nucleotide sequence ID" value="NZ_BSPS01000009.1"/>
</dbReference>
<protein>
    <submittedName>
        <fullName evidence="1">Uncharacterized protein</fullName>
    </submittedName>
</protein>
<evidence type="ECO:0000313" key="2">
    <source>
        <dbReference type="Proteomes" id="UP000571950"/>
    </source>
</evidence>
<sequence length="230" mass="26131">MTQQTKDQTKSVPPLLELPVYQEKYCSQAVTDNALSYLWANRPDLVAAQAEVESRNFDNVYIMELAAIVEFFRDEASKHIEIPTTRLGMLDLLFEMSRRLRLALGIPAWEVRGRPLAESENGPMPDLPSYPIETGKGEMGLTQEMADRIIEAAYRAAPHLFFERVECLRRGGIWPYDSIHALAEVIKSTASPNDFNSIKHWGLEYLIRGEITYRLVKSCNINGVIADRVE</sequence>
<comment type="caution">
    <text evidence="1">The sequence shown here is derived from an EMBL/GenBank/DDBJ whole genome shotgun (WGS) entry which is preliminary data.</text>
</comment>
<dbReference type="AlphaFoldDB" id="A0A7W6BEE2"/>
<accession>A0A7W6BEE2</accession>
<dbReference type="EMBL" id="JACIDT010000003">
    <property type="protein sequence ID" value="MBB3925308.1"/>
    <property type="molecule type" value="Genomic_DNA"/>
</dbReference>
<keyword evidence="2" id="KW-1185">Reference proteome</keyword>
<proteinExistence type="predicted"/>
<evidence type="ECO:0000313" key="1">
    <source>
        <dbReference type="EMBL" id="MBB3925308.1"/>
    </source>
</evidence>
<dbReference type="Proteomes" id="UP000571950">
    <property type="component" value="Unassembled WGS sequence"/>
</dbReference>
<organism evidence="1 2">
    <name type="scientific">Sphingobium jiangsuense</name>
    <dbReference type="NCBI Taxonomy" id="870476"/>
    <lineage>
        <taxon>Bacteria</taxon>
        <taxon>Pseudomonadati</taxon>
        <taxon>Pseudomonadota</taxon>
        <taxon>Alphaproteobacteria</taxon>
        <taxon>Sphingomonadales</taxon>
        <taxon>Sphingomonadaceae</taxon>
        <taxon>Sphingobium</taxon>
    </lineage>
</organism>
<name>A0A7W6BEE2_9SPHN</name>
<gene>
    <name evidence="1" type="ORF">GGR43_001021</name>
</gene>
<reference evidence="1 2" key="1">
    <citation type="submission" date="2020-08" db="EMBL/GenBank/DDBJ databases">
        <title>Genomic Encyclopedia of Type Strains, Phase IV (KMG-IV): sequencing the most valuable type-strain genomes for metagenomic binning, comparative biology and taxonomic classification.</title>
        <authorList>
            <person name="Goeker M."/>
        </authorList>
    </citation>
    <scope>NUCLEOTIDE SEQUENCE [LARGE SCALE GENOMIC DNA]</scope>
    <source>
        <strain evidence="1 2">DSM 26189</strain>
    </source>
</reference>